<dbReference type="CDD" id="cd12215">
    <property type="entry name" value="ChiC_BD"/>
    <property type="match status" value="1"/>
</dbReference>
<dbReference type="InterPro" id="IPR036573">
    <property type="entry name" value="CBM_sf_5/12"/>
</dbReference>
<protein>
    <recommendedName>
        <fullName evidence="4">GH18 domain-containing protein</fullName>
    </recommendedName>
</protein>
<accession>A0A8J3Y3R9</accession>
<dbReference type="AlphaFoldDB" id="A0A8J3Y3R9"/>
<dbReference type="InterPro" id="IPR052750">
    <property type="entry name" value="GH18_Chitinase"/>
</dbReference>
<reference evidence="5" key="1">
    <citation type="submission" date="2021-01" db="EMBL/GenBank/DDBJ databases">
        <title>Whole genome shotgun sequence of Spirilliplanes yamanashiensis NBRC 15828.</title>
        <authorList>
            <person name="Komaki H."/>
            <person name="Tamura T."/>
        </authorList>
    </citation>
    <scope>NUCLEOTIDE SEQUENCE</scope>
    <source>
        <strain evidence="5">NBRC 15828</strain>
    </source>
</reference>
<dbReference type="PANTHER" id="PTHR42976:SF1">
    <property type="entry name" value="GH18 DOMAIN-CONTAINING PROTEIN-RELATED"/>
    <property type="match status" value="1"/>
</dbReference>
<sequence length="408" mass="42956">MKLKNKALLGAMAVALTGTAVAILPMATSSAAEACATPWNASQVYTNGNKASYQGKNWTAQWWTQNEVPTSSGEWGVWRNAVACGGGTTEPTTPPVTTQPTTPPTTPPTSEPPVTGRKMPAAPYIYPGWGNPPAPATVMNATGIKAFTIAFVLASNGCNPAWDGSSGLTGGAHASTIAAIRAAGGDVVPSIGGWSGNKLGPNCSTPEALAGAYQKVIDTFGLKAIDIDIENTDEFENYVVADRILDALKIVKQKNPGVTTILTFGTTPTGPNQHGIRLIQQAKAKDARIDVWSQMPFDFNVGNGDMHAATVGATEGLKAQLKSTFGWSDAEAYSRMGISGMNGLSDQFETTSPATWTKIRDYAKDKNLARFTYWAVNRDRPCPGGGVVSDCSGIAQGEWEFTRITAGF</sequence>
<dbReference type="GO" id="GO:0005576">
    <property type="term" value="C:extracellular region"/>
    <property type="evidence" value="ECO:0007669"/>
    <property type="project" value="InterPro"/>
</dbReference>
<feature type="signal peptide" evidence="3">
    <location>
        <begin position="1"/>
        <end position="22"/>
    </location>
</feature>
<dbReference type="GO" id="GO:0005975">
    <property type="term" value="P:carbohydrate metabolic process"/>
    <property type="evidence" value="ECO:0007669"/>
    <property type="project" value="InterPro"/>
</dbReference>
<dbReference type="PANTHER" id="PTHR42976">
    <property type="entry name" value="BIFUNCTIONAL CHITINASE/LYSOZYME-RELATED"/>
    <property type="match status" value="1"/>
</dbReference>
<evidence type="ECO:0000256" key="3">
    <source>
        <dbReference type="SAM" id="SignalP"/>
    </source>
</evidence>
<dbReference type="Pfam" id="PF02839">
    <property type="entry name" value="CBM_5_12"/>
    <property type="match status" value="1"/>
</dbReference>
<evidence type="ECO:0000313" key="5">
    <source>
        <dbReference type="EMBL" id="GIJ01143.1"/>
    </source>
</evidence>
<dbReference type="SUPFAM" id="SSF51055">
    <property type="entry name" value="Carbohydrate binding domain"/>
    <property type="match status" value="1"/>
</dbReference>
<evidence type="ECO:0000256" key="1">
    <source>
        <dbReference type="ARBA" id="ARBA00022801"/>
    </source>
</evidence>
<dbReference type="RefSeq" id="WP_203936479.1">
    <property type="nucleotide sequence ID" value="NZ_BAAAGJ010000005.1"/>
</dbReference>
<organism evidence="5 6">
    <name type="scientific">Spirilliplanes yamanashiensis</name>
    <dbReference type="NCBI Taxonomy" id="42233"/>
    <lineage>
        <taxon>Bacteria</taxon>
        <taxon>Bacillati</taxon>
        <taxon>Actinomycetota</taxon>
        <taxon>Actinomycetes</taxon>
        <taxon>Micromonosporales</taxon>
        <taxon>Micromonosporaceae</taxon>
        <taxon>Spirilliplanes</taxon>
    </lineage>
</organism>
<dbReference type="PROSITE" id="PS51910">
    <property type="entry name" value="GH18_2"/>
    <property type="match status" value="1"/>
</dbReference>
<name>A0A8J3Y3R9_9ACTN</name>
<feature type="compositionally biased region" description="Pro residues" evidence="2">
    <location>
        <begin position="101"/>
        <end position="111"/>
    </location>
</feature>
<dbReference type="Gene3D" id="3.20.20.80">
    <property type="entry name" value="Glycosidases"/>
    <property type="match status" value="1"/>
</dbReference>
<evidence type="ECO:0000313" key="6">
    <source>
        <dbReference type="Proteomes" id="UP000652013"/>
    </source>
</evidence>
<feature type="region of interest" description="Disordered" evidence="2">
    <location>
        <begin position="84"/>
        <end position="116"/>
    </location>
</feature>
<dbReference type="GO" id="GO:0030246">
    <property type="term" value="F:carbohydrate binding"/>
    <property type="evidence" value="ECO:0007669"/>
    <property type="project" value="InterPro"/>
</dbReference>
<keyword evidence="6" id="KW-1185">Reference proteome</keyword>
<dbReference type="InterPro" id="IPR017853">
    <property type="entry name" value="GH"/>
</dbReference>
<evidence type="ECO:0000259" key="4">
    <source>
        <dbReference type="PROSITE" id="PS51910"/>
    </source>
</evidence>
<dbReference type="Proteomes" id="UP000652013">
    <property type="component" value="Unassembled WGS sequence"/>
</dbReference>
<dbReference type="GO" id="GO:0004553">
    <property type="term" value="F:hydrolase activity, hydrolyzing O-glycosyl compounds"/>
    <property type="evidence" value="ECO:0007669"/>
    <property type="project" value="InterPro"/>
</dbReference>
<gene>
    <name evidence="5" type="ORF">Sya03_04950</name>
</gene>
<dbReference type="SUPFAM" id="SSF51445">
    <property type="entry name" value="(Trans)glycosidases"/>
    <property type="match status" value="1"/>
</dbReference>
<evidence type="ECO:0000256" key="2">
    <source>
        <dbReference type="SAM" id="MobiDB-lite"/>
    </source>
</evidence>
<dbReference type="Gene3D" id="2.10.10.20">
    <property type="entry name" value="Carbohydrate-binding module superfamily 5/12"/>
    <property type="match status" value="1"/>
</dbReference>
<dbReference type="EMBL" id="BOOY01000003">
    <property type="protein sequence ID" value="GIJ01143.1"/>
    <property type="molecule type" value="Genomic_DNA"/>
</dbReference>
<dbReference type="InterPro" id="IPR003610">
    <property type="entry name" value="CBM5/12"/>
</dbReference>
<keyword evidence="3" id="KW-0732">Signal</keyword>
<comment type="caution">
    <text evidence="5">The sequence shown here is derived from an EMBL/GenBank/DDBJ whole genome shotgun (WGS) entry which is preliminary data.</text>
</comment>
<dbReference type="CDD" id="cd06543">
    <property type="entry name" value="GH18_PF-ChiA-like"/>
    <property type="match status" value="1"/>
</dbReference>
<feature type="compositionally biased region" description="Low complexity" evidence="2">
    <location>
        <begin position="89"/>
        <end position="100"/>
    </location>
</feature>
<keyword evidence="1" id="KW-0378">Hydrolase</keyword>
<feature type="chain" id="PRO_5038954186" description="GH18 domain-containing protein" evidence="3">
    <location>
        <begin position="23"/>
        <end position="408"/>
    </location>
</feature>
<dbReference type="InterPro" id="IPR001223">
    <property type="entry name" value="Glyco_hydro18_cat"/>
</dbReference>
<proteinExistence type="predicted"/>
<feature type="domain" description="GH18" evidence="4">
    <location>
        <begin position="120"/>
        <end position="408"/>
    </location>
</feature>
<dbReference type="SMART" id="SM00495">
    <property type="entry name" value="ChtBD3"/>
    <property type="match status" value="1"/>
</dbReference>